<organism evidence="3 4">
    <name type="scientific">Nocardia mangyaensis</name>
    <dbReference type="NCBI Taxonomy" id="2213200"/>
    <lineage>
        <taxon>Bacteria</taxon>
        <taxon>Bacillati</taxon>
        <taxon>Actinomycetota</taxon>
        <taxon>Actinomycetes</taxon>
        <taxon>Mycobacteriales</taxon>
        <taxon>Nocardiaceae</taxon>
        <taxon>Nocardia</taxon>
    </lineage>
</organism>
<sequence length="841" mass="91618">MNLDIPELSLIALIGISGSGKTTFAREHFKPTEVLSSDVFRGLVSDDENDQSATKDAFDALRHIAGIRLRAGRRVVIDATNVQKHARAELVALARSFDVLPVAIVLDTPESVAWERTQGRTDRGFGRGVLKRQSQDLRRSLRELGREGFRKVHIVRDPAEVEISYQRAWNDRRELTGPFDIIGDVHGCRSELESLLGELGWELVRDEAGRAVDATHPAGRQAVFVGDLVDRGPDSPGVLRLVMGMTASGAALCVPGNHEQKLLRALRGRKVTVSHGLAETLAQLEHEPPEFVDAAARWIDELVSHLRLDGGNLVVAHAGLKQEYHGRASGRVRDFCLYGETTGETDEYGLPVRYPWARDYRGAAMVVYGHVPTSKVEWVNNTVCLDTGAVFGGELTALRYPEKTFVAVPAEDTHYEPIRPLGEVEPARDDTTLSLADVTGRRHLRTDYGTVLVDAESSAAALEVMSRFAIDPRALLWLPPTMSPPSTSTVEGYLEHPTEAFADYRAAGVDRVVCEEKHMGSRAVLLVCRDTDVAATRFGIGDGCSGAIHTRTGRSFFADAVLTETLLTRVRAAAGPLFDELDTDWLLFDGELLPWSAKAGALIRTQYAATGAAARAALPAAVATLDAGLARGLDLGALRDRTAARATHAEDFVAAYRRYCWPTTDLDGVQFAPFALLASAGASHAGRDHGWHLAISDRLVEADPSTFRATGRRVVDLSDPATEAEATAWWLALTEAGGEGMVIKPHAGLSHRANGKLVQPGIKCRGREYLRIIYGPDYTAPDHLTRLRERALSRKRGLALREHGLGLAALDAVATGEPLWRVHELVFAILAMESVPTDPRL</sequence>
<evidence type="ECO:0000313" key="4">
    <source>
        <dbReference type="Proteomes" id="UP000183810"/>
    </source>
</evidence>
<dbReference type="PANTHER" id="PTHR42850:SF7">
    <property type="entry name" value="BIS(5'-NUCLEOSYL)-TETRAPHOSPHATASE PRPE [ASYMMETRICAL]"/>
    <property type="match status" value="1"/>
</dbReference>
<protein>
    <submittedName>
        <fullName evidence="3">Polynucleotide kinase-phosphatase</fullName>
    </submittedName>
</protein>
<dbReference type="InterPro" id="IPR029052">
    <property type="entry name" value="Metallo-depent_PP-like"/>
</dbReference>
<keyword evidence="3" id="KW-0418">Kinase</keyword>
<dbReference type="Pfam" id="PF13671">
    <property type="entry name" value="AAA_33"/>
    <property type="match status" value="1"/>
</dbReference>
<keyword evidence="3" id="KW-0808">Transferase</keyword>
<evidence type="ECO:0000313" key="3">
    <source>
        <dbReference type="EMBL" id="APE36382.1"/>
    </source>
</evidence>
<dbReference type="SUPFAM" id="SSF56091">
    <property type="entry name" value="DNA ligase/mRNA capping enzyme, catalytic domain"/>
    <property type="match status" value="1"/>
</dbReference>
<dbReference type="InterPro" id="IPR041780">
    <property type="entry name" value="MPP_PrpE-like"/>
</dbReference>
<dbReference type="SUPFAM" id="SSF56300">
    <property type="entry name" value="Metallo-dependent phosphatases"/>
    <property type="match status" value="1"/>
</dbReference>
<dbReference type="EMBL" id="CP018082">
    <property type="protein sequence ID" value="APE36382.1"/>
    <property type="molecule type" value="Genomic_DNA"/>
</dbReference>
<dbReference type="Pfam" id="PF16542">
    <property type="entry name" value="PNKP_ligase"/>
    <property type="match status" value="1"/>
</dbReference>
<dbReference type="OrthoDB" id="9807890at2"/>
<dbReference type="AlphaFoldDB" id="A0A1J0VWH4"/>
<dbReference type="InterPro" id="IPR024028">
    <property type="entry name" value="PNKP_bac"/>
</dbReference>
<dbReference type="InterPro" id="IPR032380">
    <property type="entry name" value="PNKP_ligase_dom"/>
</dbReference>
<gene>
    <name evidence="3" type="ORF">BOX37_23365</name>
</gene>
<dbReference type="GO" id="GO:0005737">
    <property type="term" value="C:cytoplasm"/>
    <property type="evidence" value="ECO:0007669"/>
    <property type="project" value="TreeGrafter"/>
</dbReference>
<evidence type="ECO:0000259" key="1">
    <source>
        <dbReference type="Pfam" id="PF00149"/>
    </source>
</evidence>
<dbReference type="InterPro" id="IPR050126">
    <property type="entry name" value="Ap4A_hydrolase"/>
</dbReference>
<dbReference type="InterPro" id="IPR027417">
    <property type="entry name" value="P-loop_NTPase"/>
</dbReference>
<evidence type="ECO:0000259" key="2">
    <source>
        <dbReference type="Pfam" id="PF16542"/>
    </source>
</evidence>
<dbReference type="NCBIfam" id="TIGR04075">
    <property type="entry name" value="bacter_Pnkp"/>
    <property type="match status" value="1"/>
</dbReference>
<name>A0A1J0VWH4_9NOCA</name>
<dbReference type="Pfam" id="PF00149">
    <property type="entry name" value="Metallophos"/>
    <property type="match status" value="1"/>
</dbReference>
<accession>A0A1J0VWH4</accession>
<keyword evidence="4" id="KW-1185">Reference proteome</keyword>
<reference evidence="3" key="1">
    <citation type="submission" date="2016-11" db="EMBL/GenBank/DDBJ databases">
        <authorList>
            <person name="Jaros S."/>
            <person name="Januszkiewicz K."/>
            <person name="Wedrychowicz H."/>
        </authorList>
    </citation>
    <scope>NUCLEOTIDE SEQUENCE [LARGE SCALE GENOMIC DNA]</scope>
    <source>
        <strain evidence="3">Y48</strain>
    </source>
</reference>
<dbReference type="InterPro" id="IPR004843">
    <property type="entry name" value="Calcineurin-like_PHP"/>
</dbReference>
<dbReference type="SUPFAM" id="SSF52540">
    <property type="entry name" value="P-loop containing nucleoside triphosphate hydrolases"/>
    <property type="match status" value="1"/>
</dbReference>
<dbReference type="PANTHER" id="PTHR42850">
    <property type="entry name" value="METALLOPHOSPHOESTERASE"/>
    <property type="match status" value="1"/>
</dbReference>
<dbReference type="CDD" id="cd07423">
    <property type="entry name" value="MPP_Prp_like"/>
    <property type="match status" value="1"/>
</dbReference>
<dbReference type="Gene3D" id="3.40.50.300">
    <property type="entry name" value="P-loop containing nucleotide triphosphate hydrolases"/>
    <property type="match status" value="1"/>
</dbReference>
<dbReference type="KEGG" id="nsl:BOX37_23365"/>
<dbReference type="RefSeq" id="WP_071929560.1">
    <property type="nucleotide sequence ID" value="NZ_CP018082.1"/>
</dbReference>
<dbReference type="GO" id="GO:0016301">
    <property type="term" value="F:kinase activity"/>
    <property type="evidence" value="ECO:0007669"/>
    <property type="project" value="UniProtKB-KW"/>
</dbReference>
<dbReference type="GO" id="GO:0016791">
    <property type="term" value="F:phosphatase activity"/>
    <property type="evidence" value="ECO:0007669"/>
    <property type="project" value="TreeGrafter"/>
</dbReference>
<feature type="domain" description="Polynucleotide kinase-phosphatase ligase" evidence="2">
    <location>
        <begin position="460"/>
        <end position="835"/>
    </location>
</feature>
<dbReference type="Proteomes" id="UP000183810">
    <property type="component" value="Chromosome"/>
</dbReference>
<proteinExistence type="predicted"/>
<dbReference type="Gene3D" id="3.60.21.10">
    <property type="match status" value="1"/>
</dbReference>
<feature type="domain" description="Calcineurin-like phosphoesterase" evidence="1">
    <location>
        <begin position="178"/>
        <end position="372"/>
    </location>
</feature>
<dbReference type="Gene3D" id="3.30.470.30">
    <property type="entry name" value="DNA ligase/mRNA capping enzyme"/>
    <property type="match status" value="2"/>
</dbReference>